<dbReference type="EMBL" id="HBFQ01039880">
    <property type="protein sequence ID" value="CAD8853920.1"/>
    <property type="molecule type" value="Transcribed_RNA"/>
</dbReference>
<evidence type="ECO:0008006" key="2">
    <source>
        <dbReference type="Google" id="ProtNLM"/>
    </source>
</evidence>
<dbReference type="InterPro" id="IPR008323">
    <property type="entry name" value="UCP033563"/>
</dbReference>
<protein>
    <recommendedName>
        <fullName evidence="2">DUF1015 domain-containing protein</fullName>
    </recommendedName>
</protein>
<proteinExistence type="predicted"/>
<organism evidence="1">
    <name type="scientific">Noctiluca scintillans</name>
    <name type="common">Sea sparkle</name>
    <name type="synonym">Red tide dinoflagellate</name>
    <dbReference type="NCBI Taxonomy" id="2966"/>
    <lineage>
        <taxon>Eukaryota</taxon>
        <taxon>Sar</taxon>
        <taxon>Alveolata</taxon>
        <taxon>Dinophyceae</taxon>
        <taxon>Noctilucales</taxon>
        <taxon>Noctilucaceae</taxon>
        <taxon>Noctiluca</taxon>
    </lineage>
</organism>
<name>A0A7S1FAW9_NOCSC</name>
<accession>A0A7S1FAW9</accession>
<dbReference type="AlphaFoldDB" id="A0A7S1FAW9"/>
<reference evidence="1" key="1">
    <citation type="submission" date="2021-01" db="EMBL/GenBank/DDBJ databases">
        <authorList>
            <person name="Corre E."/>
            <person name="Pelletier E."/>
            <person name="Niang G."/>
            <person name="Scheremetjew M."/>
            <person name="Finn R."/>
            <person name="Kale V."/>
            <person name="Holt S."/>
            <person name="Cochrane G."/>
            <person name="Meng A."/>
            <person name="Brown T."/>
            <person name="Cohen L."/>
        </authorList>
    </citation>
    <scope>NUCLEOTIDE SEQUENCE</scope>
</reference>
<dbReference type="Pfam" id="PF06245">
    <property type="entry name" value="DUF1015"/>
    <property type="match status" value="1"/>
</dbReference>
<dbReference type="PANTHER" id="PTHR36454:SF1">
    <property type="entry name" value="DUF1015 DOMAIN-CONTAINING PROTEIN"/>
    <property type="match status" value="1"/>
</dbReference>
<gene>
    <name evidence="1" type="ORF">NSCI0253_LOCUS28271</name>
</gene>
<sequence length="473" mass="52352">MAQVACVGCRNCFFPISFWWFCPTYIKMQRVEDIALAWPKVLLPKDGVDHSKWAVIACDQYTSEIEYWNDVEKIVGDSPSTLRLIFPEVHLESGKDDEVLQGIDSSMSKYQSEGVLQETEEPGAVIIKRTMAGGAVHHGLLVALDLDAYDFTKGAQPLIRPTEATIASRIPPRLKVREHMAVELPHIIVLIDDPEKTVIEPLFSEEALEGSRKIYDFSLMKGGGSISGQWISDAAKLGKISDALRGLGGKERFLRRYAVPSDRAESLKPLLFAVGDGNHSLATAKAYWEKQKAAGAGDDHPARFALVQLQNLHDPALEFEPIHRLLFNVKAEEFLADAAKWFSEQGEGALQKHKGKTLAEVPGHCVEYRSAGHAGVMELTTPSRVLPVASLTAFVDQWLAAHSEAKIDYVHGLEVIDRHIADTPDTVGLILPAMPKDDLFKTVVLDGVLPRKTFSMGEADEKRFYFEAKAIRA</sequence>
<evidence type="ECO:0000313" key="1">
    <source>
        <dbReference type="EMBL" id="CAD8853920.1"/>
    </source>
</evidence>
<dbReference type="PANTHER" id="PTHR36454">
    <property type="entry name" value="LMO2823 PROTEIN"/>
    <property type="match status" value="1"/>
</dbReference>